<proteinExistence type="predicted"/>
<dbReference type="PANTHER" id="PTHR47099:SF1">
    <property type="entry name" value="METHYLCOBAMIDE:COM METHYLTRANSFERASE MTBA"/>
    <property type="match status" value="1"/>
</dbReference>
<dbReference type="GO" id="GO:0006779">
    <property type="term" value="P:porphyrin-containing compound biosynthetic process"/>
    <property type="evidence" value="ECO:0007669"/>
    <property type="project" value="InterPro"/>
</dbReference>
<dbReference type="PANTHER" id="PTHR47099">
    <property type="entry name" value="METHYLCOBAMIDE:COM METHYLTRANSFERASE MTBA"/>
    <property type="match status" value="1"/>
</dbReference>
<dbReference type="SUPFAM" id="SSF51726">
    <property type="entry name" value="UROD/MetE-like"/>
    <property type="match status" value="1"/>
</dbReference>
<dbReference type="GO" id="GO:0004853">
    <property type="term" value="F:uroporphyrinogen decarboxylase activity"/>
    <property type="evidence" value="ECO:0007669"/>
    <property type="project" value="InterPro"/>
</dbReference>
<reference evidence="2 3" key="1">
    <citation type="journal article" date="2015" name="Microbiome">
        <title>Genomic resolution of linkages in carbon, nitrogen, and sulfur cycling among widespread estuary sediment bacteria.</title>
        <authorList>
            <person name="Baker B.J."/>
            <person name="Lazar C.S."/>
            <person name="Teske A.P."/>
            <person name="Dick G.J."/>
        </authorList>
    </citation>
    <scope>NUCLEOTIDE SEQUENCE [LARGE SCALE GENOMIC DNA]</scope>
    <source>
        <strain evidence="2">DG_56</strain>
    </source>
</reference>
<dbReference type="Gene3D" id="3.20.20.210">
    <property type="match status" value="1"/>
</dbReference>
<evidence type="ECO:0000313" key="3">
    <source>
        <dbReference type="Proteomes" id="UP000052020"/>
    </source>
</evidence>
<gene>
    <name evidence="2" type="ORF">AMK68_00400</name>
</gene>
<dbReference type="AlphaFoldDB" id="A0A0S7XRF9"/>
<feature type="domain" description="Uroporphyrinogen decarboxylase (URO-D)" evidence="1">
    <location>
        <begin position="105"/>
        <end position="346"/>
    </location>
</feature>
<dbReference type="InterPro" id="IPR038071">
    <property type="entry name" value="UROD/MetE-like_sf"/>
</dbReference>
<organism evidence="2 3">
    <name type="scientific">candidate division KD3-62 bacterium DG_56</name>
    <dbReference type="NCBI Taxonomy" id="1704032"/>
    <lineage>
        <taxon>Bacteria</taxon>
        <taxon>candidate division KD3-62</taxon>
    </lineage>
</organism>
<dbReference type="InterPro" id="IPR052024">
    <property type="entry name" value="Methanogen_methyltrans"/>
</dbReference>
<dbReference type="EMBL" id="LIZY01000005">
    <property type="protein sequence ID" value="KPJ64819.1"/>
    <property type="molecule type" value="Genomic_DNA"/>
</dbReference>
<comment type="caution">
    <text evidence="2">The sequence shown here is derived from an EMBL/GenBank/DDBJ whole genome shotgun (WGS) entry which is preliminary data.</text>
</comment>
<accession>A0A0S7XRF9</accession>
<evidence type="ECO:0000313" key="2">
    <source>
        <dbReference type="EMBL" id="KPJ64819.1"/>
    </source>
</evidence>
<name>A0A0S7XRF9_9BACT</name>
<dbReference type="Pfam" id="PF01208">
    <property type="entry name" value="URO-D"/>
    <property type="match status" value="1"/>
</dbReference>
<dbReference type="Proteomes" id="UP000052020">
    <property type="component" value="Unassembled WGS sequence"/>
</dbReference>
<evidence type="ECO:0000259" key="1">
    <source>
        <dbReference type="Pfam" id="PF01208"/>
    </source>
</evidence>
<protein>
    <recommendedName>
        <fullName evidence="1">Uroporphyrinogen decarboxylase (URO-D) domain-containing protein</fullName>
    </recommendedName>
</protein>
<dbReference type="InterPro" id="IPR000257">
    <property type="entry name" value="Uroporphyrinogen_deCOase"/>
</dbReference>
<sequence>MPKSDFRRLRTALMRQGEPDRVPLLELIICREVMSAFLGRPVEGWKDVVDFYAEAGYDAVNVGAFIDWNPEGVLPKEGARVSKIRHNVYADGNVEVYWSPEGAGAITTMEDFHGYRFPTPEETVYDSFAEVSAVLPEGMRIIAQHGDIFTRVWERMGFETFCFSLTEQPELVGAMFERVGHVVFECFRAMMDMPDVGAVWYSDDIAYAEGMFLSPDVFREYLFPWLRRIGELCRERDLPFIYHSDGDLWEVMSDLIDDIGFNALQPIEPKGMDIRELKAKVGDRVCLIGNVDLEYTLTRGTPEEVAALTRALIRDIGPGGGYCVGSSNTVPTYVPEPNFRAMVETTLEHGRYPLG</sequence>